<evidence type="ECO:0000256" key="1">
    <source>
        <dbReference type="ARBA" id="ARBA00004370"/>
    </source>
</evidence>
<keyword evidence="6" id="KW-1185">Reference proteome</keyword>
<dbReference type="NCBIfam" id="TIGR00231">
    <property type="entry name" value="small_GTP"/>
    <property type="match status" value="1"/>
</dbReference>
<keyword evidence="2" id="KW-0547">Nucleotide-binding</keyword>
<dbReference type="SMART" id="SM00173">
    <property type="entry name" value="RAS"/>
    <property type="match status" value="1"/>
</dbReference>
<protein>
    <submittedName>
        <fullName evidence="5">Transforming protein RhoA</fullName>
    </submittedName>
</protein>
<dbReference type="InterPro" id="IPR005225">
    <property type="entry name" value="Small_GTP-bd"/>
</dbReference>
<comment type="subcellular location">
    <subcellularLocation>
        <location evidence="1">Membrane</location>
    </subcellularLocation>
</comment>
<dbReference type="AlphaFoldDB" id="A0A9P6GZ70"/>
<dbReference type="GO" id="GO:0007264">
    <property type="term" value="P:small GTPase-mediated signal transduction"/>
    <property type="evidence" value="ECO:0007669"/>
    <property type="project" value="InterPro"/>
</dbReference>
<reference evidence="5 6" key="1">
    <citation type="journal article" date="2020" name="Genome Biol. Evol.">
        <title>Comparative genomics of strictly vertically transmitted, feminizing microsporidia endosymbionts of amphipod crustaceans.</title>
        <authorList>
            <person name="Cormier A."/>
            <person name="Chebbi M.A."/>
            <person name="Giraud I."/>
            <person name="Wattier R."/>
            <person name="Teixeira M."/>
            <person name="Gilbert C."/>
            <person name="Rigaud T."/>
            <person name="Cordaux R."/>
        </authorList>
    </citation>
    <scope>NUCLEOTIDE SEQUENCE [LARGE SCALE GENOMIC DNA]</scope>
    <source>
        <strain evidence="5 6">Ou3-Ou53</strain>
    </source>
</reference>
<dbReference type="OrthoDB" id="8830751at2759"/>
<dbReference type="Pfam" id="PF00071">
    <property type="entry name" value="Ras"/>
    <property type="match status" value="1"/>
</dbReference>
<organism evidence="5 6">
    <name type="scientific">Nosema granulosis</name>
    <dbReference type="NCBI Taxonomy" id="83296"/>
    <lineage>
        <taxon>Eukaryota</taxon>
        <taxon>Fungi</taxon>
        <taxon>Fungi incertae sedis</taxon>
        <taxon>Microsporidia</taxon>
        <taxon>Nosematidae</taxon>
        <taxon>Nosema</taxon>
    </lineage>
</organism>
<evidence type="ECO:0000313" key="5">
    <source>
        <dbReference type="EMBL" id="KAF9763019.1"/>
    </source>
</evidence>
<dbReference type="SUPFAM" id="SSF52540">
    <property type="entry name" value="P-loop containing nucleoside triphosphate hydrolases"/>
    <property type="match status" value="1"/>
</dbReference>
<evidence type="ECO:0000313" key="6">
    <source>
        <dbReference type="Proteomes" id="UP000740883"/>
    </source>
</evidence>
<dbReference type="CDD" id="cd00157">
    <property type="entry name" value="Rho"/>
    <property type="match status" value="1"/>
</dbReference>
<comment type="caution">
    <text evidence="5">The sequence shown here is derived from an EMBL/GenBank/DDBJ whole genome shotgun (WGS) entry which is preliminary data.</text>
</comment>
<dbReference type="GO" id="GO:0003924">
    <property type="term" value="F:GTPase activity"/>
    <property type="evidence" value="ECO:0007669"/>
    <property type="project" value="InterPro"/>
</dbReference>
<evidence type="ECO:0000256" key="2">
    <source>
        <dbReference type="ARBA" id="ARBA00022741"/>
    </source>
</evidence>
<evidence type="ECO:0000256" key="4">
    <source>
        <dbReference type="ARBA" id="ARBA00023136"/>
    </source>
</evidence>
<keyword evidence="3" id="KW-0342">GTP-binding</keyword>
<accession>A0A9P6GZ70</accession>
<dbReference type="SMART" id="SM00174">
    <property type="entry name" value="RHO"/>
    <property type="match status" value="1"/>
</dbReference>
<dbReference type="PRINTS" id="PR00449">
    <property type="entry name" value="RASTRNSFRMNG"/>
</dbReference>
<dbReference type="EMBL" id="SBJO01000111">
    <property type="protein sequence ID" value="KAF9763019.1"/>
    <property type="molecule type" value="Genomic_DNA"/>
</dbReference>
<dbReference type="Gene3D" id="3.40.50.300">
    <property type="entry name" value="P-loop containing nucleotide triphosphate hydrolases"/>
    <property type="match status" value="1"/>
</dbReference>
<dbReference type="PROSITE" id="PS51419">
    <property type="entry name" value="RAB"/>
    <property type="match status" value="1"/>
</dbReference>
<dbReference type="PROSITE" id="PS51420">
    <property type="entry name" value="RHO"/>
    <property type="match status" value="1"/>
</dbReference>
<dbReference type="GO" id="GO:0005525">
    <property type="term" value="F:GTP binding"/>
    <property type="evidence" value="ECO:0007669"/>
    <property type="project" value="UniProtKB-KW"/>
</dbReference>
<dbReference type="PROSITE" id="PS51421">
    <property type="entry name" value="RAS"/>
    <property type="match status" value="1"/>
</dbReference>
<gene>
    <name evidence="5" type="primary">RHOA_0</name>
    <name evidence="5" type="ORF">NGRA_1579</name>
</gene>
<name>A0A9P6GZ70_9MICR</name>
<dbReference type="InterPro" id="IPR001806">
    <property type="entry name" value="Small_GTPase"/>
</dbReference>
<dbReference type="PANTHER" id="PTHR24072">
    <property type="entry name" value="RHO FAMILY GTPASE"/>
    <property type="match status" value="1"/>
</dbReference>
<keyword evidence="4" id="KW-0472">Membrane</keyword>
<dbReference type="InterPro" id="IPR027417">
    <property type="entry name" value="P-loop_NTPase"/>
</dbReference>
<dbReference type="Proteomes" id="UP000740883">
    <property type="component" value="Unassembled WGS sequence"/>
</dbReference>
<evidence type="ECO:0000256" key="3">
    <source>
        <dbReference type="ARBA" id="ARBA00023134"/>
    </source>
</evidence>
<dbReference type="GO" id="GO:0016020">
    <property type="term" value="C:membrane"/>
    <property type="evidence" value="ECO:0007669"/>
    <property type="project" value="UniProtKB-SubCell"/>
</dbReference>
<dbReference type="FunFam" id="3.40.50.300:FF:002060">
    <property type="entry name" value="Rho family GTPase"/>
    <property type="match status" value="1"/>
</dbReference>
<dbReference type="InterPro" id="IPR003578">
    <property type="entry name" value="Small_GTPase_Rho"/>
</dbReference>
<proteinExistence type="predicted"/>
<dbReference type="SMART" id="SM00175">
    <property type="entry name" value="RAB"/>
    <property type="match status" value="1"/>
</dbReference>
<sequence length="207" mass="23545">MTNAPIISKQLTLVGHGTCGKTSILNRHMNKRFDEIMDPTVFSSTTNEYKHEQGSIELRLWDTAGQDEFSRFRHLALPTADYILICFSVESRASYTEIKNSFIPLIKECCPTAKYFIAATKIDLREDRNVLERLVEAGDSPISRNEGLELAKTVGAVGYFECSAKQDKGIEEIFYQISKFALKENVKEEKSWFSKLFEIFDCCGKNS</sequence>